<organism evidence="3 4">
    <name type="scientific">Salinivirga cyanobacteriivorans</name>
    <dbReference type="NCBI Taxonomy" id="1307839"/>
    <lineage>
        <taxon>Bacteria</taxon>
        <taxon>Pseudomonadati</taxon>
        <taxon>Bacteroidota</taxon>
        <taxon>Bacteroidia</taxon>
        <taxon>Bacteroidales</taxon>
        <taxon>Salinivirgaceae</taxon>
        <taxon>Salinivirga</taxon>
    </lineage>
</organism>
<keyword evidence="1" id="KW-0479">Metal-binding</keyword>
<dbReference type="OrthoDB" id="9805307at2"/>
<dbReference type="AlphaFoldDB" id="A0A0S2I477"/>
<keyword evidence="4" id="KW-1185">Reference proteome</keyword>
<evidence type="ECO:0000259" key="2">
    <source>
        <dbReference type="Pfam" id="PF01557"/>
    </source>
</evidence>
<protein>
    <submittedName>
        <fullName evidence="3">Ureidoglycolate lyase</fullName>
        <ecNumber evidence="3">4.3.2.3</ecNumber>
    </submittedName>
</protein>
<dbReference type="GO" id="GO:0046872">
    <property type="term" value="F:metal ion binding"/>
    <property type="evidence" value="ECO:0007669"/>
    <property type="project" value="UniProtKB-KW"/>
</dbReference>
<evidence type="ECO:0000256" key="1">
    <source>
        <dbReference type="ARBA" id="ARBA00022723"/>
    </source>
</evidence>
<dbReference type="EC" id="4.3.2.3" evidence="3"/>
<sequence>MKIIAIGRNYINHAKEMKSEVPKEPVFFMKPETALLTKNQPFYYPEFTKNLHYELEVVIKINRVGKHIPKEFAHRYYNEIALGIDFTARDVQANAKEKGLPWEKAKAFDHSAPISKFFDKADYKSINDLDFMLKKNDEVVQKGNTSDMIFPVDQLIAYVSQFITLKIGDLIFTGTPEGVGPVNVDDVLTAYLDGKEILSVPVK</sequence>
<proteinExistence type="predicted"/>
<dbReference type="Gene3D" id="3.90.850.10">
    <property type="entry name" value="Fumarylacetoacetase-like, C-terminal domain"/>
    <property type="match status" value="1"/>
</dbReference>
<reference evidence="3 4" key="1">
    <citation type="submission" date="2015-11" db="EMBL/GenBank/DDBJ databases">
        <title>Description and complete genome sequence of a novel strain predominating in hypersaline microbial mats and representing a new family of the Bacteriodetes phylum.</title>
        <authorList>
            <person name="Spring S."/>
            <person name="Bunk B."/>
            <person name="Sproer C."/>
            <person name="Klenk H.-P."/>
        </authorList>
    </citation>
    <scope>NUCLEOTIDE SEQUENCE [LARGE SCALE GENOMIC DNA]</scope>
    <source>
        <strain evidence="3 4">L21-Spi-D4</strain>
    </source>
</reference>
<gene>
    <name evidence="3" type="ORF">L21SP5_03390</name>
</gene>
<feature type="domain" description="Fumarylacetoacetase-like C-terminal" evidence="2">
    <location>
        <begin position="2"/>
        <end position="192"/>
    </location>
</feature>
<dbReference type="STRING" id="1307839.L21SP5_03390"/>
<dbReference type="Proteomes" id="UP000064893">
    <property type="component" value="Chromosome"/>
</dbReference>
<dbReference type="GO" id="GO:0018773">
    <property type="term" value="F:acetylpyruvate hydrolase activity"/>
    <property type="evidence" value="ECO:0007669"/>
    <property type="project" value="TreeGrafter"/>
</dbReference>
<name>A0A0S2I477_9BACT</name>
<evidence type="ECO:0000313" key="4">
    <source>
        <dbReference type="Proteomes" id="UP000064893"/>
    </source>
</evidence>
<dbReference type="GO" id="GO:0050385">
    <property type="term" value="F:ureidoglycolate lyase activity"/>
    <property type="evidence" value="ECO:0007669"/>
    <property type="project" value="UniProtKB-EC"/>
</dbReference>
<dbReference type="RefSeq" id="WP_057954337.1">
    <property type="nucleotide sequence ID" value="NZ_CP013118.1"/>
</dbReference>
<accession>A0A0S2I477</accession>
<dbReference type="EMBL" id="CP013118">
    <property type="protein sequence ID" value="ALO17003.1"/>
    <property type="molecule type" value="Genomic_DNA"/>
</dbReference>
<dbReference type="SUPFAM" id="SSF56529">
    <property type="entry name" value="FAH"/>
    <property type="match status" value="1"/>
</dbReference>
<dbReference type="PATRIC" id="fig|1307839.3.peg.3566"/>
<dbReference type="KEGG" id="blq:L21SP5_03390"/>
<dbReference type="PANTHER" id="PTHR11820">
    <property type="entry name" value="ACYLPYRUVASE"/>
    <property type="match status" value="1"/>
</dbReference>
<dbReference type="PANTHER" id="PTHR11820:SF7">
    <property type="entry name" value="ACYLPYRUVASE FAHD1, MITOCHONDRIAL"/>
    <property type="match status" value="1"/>
</dbReference>
<dbReference type="Pfam" id="PF01557">
    <property type="entry name" value="FAA_hydrolase"/>
    <property type="match status" value="1"/>
</dbReference>
<evidence type="ECO:0000313" key="3">
    <source>
        <dbReference type="EMBL" id="ALO17003.1"/>
    </source>
</evidence>
<dbReference type="InterPro" id="IPR036663">
    <property type="entry name" value="Fumarylacetoacetase_C_sf"/>
</dbReference>
<dbReference type="InterPro" id="IPR011234">
    <property type="entry name" value="Fumarylacetoacetase-like_C"/>
</dbReference>
<keyword evidence="3" id="KW-0456">Lyase</keyword>